<dbReference type="OrthoDB" id="4205661at2"/>
<dbReference type="AlphaFoldDB" id="A0A1B1B4D6"/>
<dbReference type="EMBL" id="CP016279">
    <property type="protein sequence ID" value="ANP53687.1"/>
    <property type="molecule type" value="Genomic_DNA"/>
</dbReference>
<protein>
    <submittedName>
        <fullName evidence="1">Uncharacterized protein</fullName>
    </submittedName>
</protein>
<organism evidence="1 3">
    <name type="scientific">Streptomyces griseochromogenes</name>
    <dbReference type="NCBI Taxonomy" id="68214"/>
    <lineage>
        <taxon>Bacteria</taxon>
        <taxon>Bacillati</taxon>
        <taxon>Actinomycetota</taxon>
        <taxon>Actinomycetes</taxon>
        <taxon>Kitasatosporales</taxon>
        <taxon>Streptomycetaceae</taxon>
        <taxon>Streptomyces</taxon>
    </lineage>
</organism>
<gene>
    <name evidence="1" type="ORF">AVL59_32755</name>
    <name evidence="2" type="ORF">J2Z21_008033</name>
</gene>
<reference evidence="2 4" key="2">
    <citation type="submission" date="2021-03" db="EMBL/GenBank/DDBJ databases">
        <title>Genomic Encyclopedia of Type Strains, Phase IV (KMG-IV): sequencing the most valuable type-strain genomes for metagenomic binning, comparative biology and taxonomic classification.</title>
        <authorList>
            <person name="Goeker M."/>
        </authorList>
    </citation>
    <scope>NUCLEOTIDE SEQUENCE [LARGE SCALE GENOMIC DNA]</scope>
    <source>
        <strain evidence="2 4">DSM 40499</strain>
    </source>
</reference>
<accession>A0A1B1B4D6</accession>
<evidence type="ECO:0000313" key="3">
    <source>
        <dbReference type="Proteomes" id="UP000092659"/>
    </source>
</evidence>
<proteinExistence type="predicted"/>
<dbReference type="EMBL" id="JAGGLP010000025">
    <property type="protein sequence ID" value="MBP2055021.1"/>
    <property type="molecule type" value="Genomic_DNA"/>
</dbReference>
<name>A0A1B1B4D6_9ACTN</name>
<reference evidence="1 3" key="1">
    <citation type="submission" date="2016-06" db="EMBL/GenBank/DDBJ databases">
        <title>Complete genome sequence of Streptomyces griseochromogenes ATCC 14511, the Blasticidin S producer.</title>
        <authorList>
            <person name="Wu L."/>
        </authorList>
    </citation>
    <scope>NUCLEOTIDE SEQUENCE [LARGE SCALE GENOMIC DNA]</scope>
    <source>
        <strain evidence="1 3">ATCC 14511</strain>
    </source>
</reference>
<dbReference type="RefSeq" id="WP_067311889.1">
    <property type="nucleotide sequence ID" value="NZ_CP016279.1"/>
</dbReference>
<evidence type="ECO:0000313" key="4">
    <source>
        <dbReference type="Proteomes" id="UP001519309"/>
    </source>
</evidence>
<dbReference type="KEGG" id="sgs:AVL59_32755"/>
<keyword evidence="4" id="KW-1185">Reference proteome</keyword>
<sequence length="140" mass="15259">MGSYIYGASISGKPHLVNRSAWPTIHNRFVLARCGRPTIREVPEPTTDELCGNCRLLHEADQRKAQPDPETCALETVRQQIADEITHRRHRLTSPTAASSAVTTERAAIIAGLLIALTIALGAPGDQHAADLYLQQRLGT</sequence>
<evidence type="ECO:0000313" key="2">
    <source>
        <dbReference type="EMBL" id="MBP2055021.1"/>
    </source>
</evidence>
<evidence type="ECO:0000313" key="1">
    <source>
        <dbReference type="EMBL" id="ANP53687.1"/>
    </source>
</evidence>
<dbReference type="Proteomes" id="UP000092659">
    <property type="component" value="Chromosome"/>
</dbReference>
<dbReference type="Proteomes" id="UP001519309">
    <property type="component" value="Unassembled WGS sequence"/>
</dbReference>
<dbReference type="STRING" id="68214.AVL59_32755"/>